<dbReference type="KEGG" id="pchm:VFPPC_11923"/>
<evidence type="ECO:0000256" key="1">
    <source>
        <dbReference type="ARBA" id="ARBA00023125"/>
    </source>
</evidence>
<keyword evidence="3" id="KW-0540">Nuclease</keyword>
<comment type="caution">
    <text evidence="3">The sequence shown here is derived from an EMBL/GenBank/DDBJ whole genome shotgun (WGS) entry which is preliminary data.</text>
</comment>
<dbReference type="InterPro" id="IPR036397">
    <property type="entry name" value="RNaseH_sf"/>
</dbReference>
<reference evidence="3 4" key="1">
    <citation type="journal article" date="2016" name="PLoS Pathog.">
        <title>Biosynthesis of antibiotic leucinostatins in bio-control fungus Purpureocillium lilacinum and their inhibition on phytophthora revealed by genome mining.</title>
        <authorList>
            <person name="Wang G."/>
            <person name="Liu Z."/>
            <person name="Lin R."/>
            <person name="Li E."/>
            <person name="Mao Z."/>
            <person name="Ling J."/>
            <person name="Yang Y."/>
            <person name="Yin W.B."/>
            <person name="Xie B."/>
        </authorList>
    </citation>
    <scope>NUCLEOTIDE SEQUENCE [LARGE SCALE GENOMIC DNA]</scope>
    <source>
        <strain evidence="3">170</strain>
    </source>
</reference>
<accession>A0A179EYH1</accession>
<organism evidence="3 4">
    <name type="scientific">Pochonia chlamydosporia 170</name>
    <dbReference type="NCBI Taxonomy" id="1380566"/>
    <lineage>
        <taxon>Eukaryota</taxon>
        <taxon>Fungi</taxon>
        <taxon>Dikarya</taxon>
        <taxon>Ascomycota</taxon>
        <taxon>Pezizomycotina</taxon>
        <taxon>Sordariomycetes</taxon>
        <taxon>Hypocreomycetidae</taxon>
        <taxon>Hypocreales</taxon>
        <taxon>Clavicipitaceae</taxon>
        <taxon>Pochonia</taxon>
    </lineage>
</organism>
<dbReference type="InterPro" id="IPR050863">
    <property type="entry name" value="CenT-Element_Derived"/>
</dbReference>
<dbReference type="PANTHER" id="PTHR19303:SF74">
    <property type="entry name" value="POGO TRANSPOSABLE ELEMENT WITH KRAB DOMAIN"/>
    <property type="match status" value="1"/>
</dbReference>
<dbReference type="Pfam" id="PF03184">
    <property type="entry name" value="DDE_1"/>
    <property type="match status" value="1"/>
</dbReference>
<dbReference type="SMART" id="SM00674">
    <property type="entry name" value="CENPB"/>
    <property type="match status" value="1"/>
</dbReference>
<name>A0A179EYH1_METCM</name>
<dbReference type="Pfam" id="PF03221">
    <property type="entry name" value="HTH_Tnp_Tc5"/>
    <property type="match status" value="1"/>
</dbReference>
<keyword evidence="1" id="KW-0238">DNA-binding</keyword>
<dbReference type="PANTHER" id="PTHR19303">
    <property type="entry name" value="TRANSPOSON"/>
    <property type="match status" value="1"/>
</dbReference>
<evidence type="ECO:0000313" key="4">
    <source>
        <dbReference type="Proteomes" id="UP000078397"/>
    </source>
</evidence>
<protein>
    <submittedName>
        <fullName evidence="3">DDE superfamily endonuclease</fullName>
    </submittedName>
</protein>
<dbReference type="GeneID" id="28853956"/>
<proteinExistence type="predicted"/>
<keyword evidence="3" id="KW-0255">Endonuclease</keyword>
<dbReference type="EMBL" id="LSBJ02000030">
    <property type="protein sequence ID" value="OAQ58202.1"/>
    <property type="molecule type" value="Genomic_DNA"/>
</dbReference>
<feature type="domain" description="HTH CENPB-type" evidence="2">
    <location>
        <begin position="57"/>
        <end position="126"/>
    </location>
</feature>
<dbReference type="AlphaFoldDB" id="A0A179EYH1"/>
<dbReference type="Proteomes" id="UP000078397">
    <property type="component" value="Unassembled WGS sequence"/>
</dbReference>
<dbReference type="GO" id="GO:0005634">
    <property type="term" value="C:nucleus"/>
    <property type="evidence" value="ECO:0007669"/>
    <property type="project" value="TreeGrafter"/>
</dbReference>
<evidence type="ECO:0000259" key="2">
    <source>
        <dbReference type="PROSITE" id="PS51253"/>
    </source>
</evidence>
<evidence type="ECO:0000313" key="3">
    <source>
        <dbReference type="EMBL" id="OAQ58202.1"/>
    </source>
</evidence>
<dbReference type="GO" id="GO:0003677">
    <property type="term" value="F:DNA binding"/>
    <property type="evidence" value="ECO:0007669"/>
    <property type="project" value="UniProtKB-KW"/>
</dbReference>
<dbReference type="OrthoDB" id="5014592at2759"/>
<sequence length="553" mass="62917">MAQRQHVQLPSNEARIEMAKLAIEQGQFQSNRAAAASFNVNKDTLRNRRNGIPSRRDCVPNSKKLSSTEEKVIIDHAIDVDERGFQLNYHMLRDIANKLLGDRGQPNVGKNWPSRFIQRVPELKTRVNRAYDYKRALNEDPETISAWFHLVQNIRAKYGILDEDTYNFDEAGFRMGMIGTRMVITGTERRQTPKTVQPGNTEWVTTIVAANAQGWAIPPFIILKGAQHYNTWHDAIADRPNWILSVSEKGWTSLKHGFEWLKHFNRFTEGRITGAYRLLVMDGHDSHNTLEFLEFCKDHKIITLCMPPHSSHLLQPLDVGCFGPLKRAYGKEIEDLIRCRINHVEKEDFLPAFQAAFDKAITPSNIQGAFRGAGLVPFDPEAVISKLDIRLRTPTPRLPETSQWESQTPHNVAEIGSQTEYIRRRIQRHQNSSPTSLLESFTSLEKGVQFIAHGASIMEVEMARLRKANKMLSKRKQRRRKVLKGANTLSIADGLQTTAQHRNQGAIEQSVEGLPQRPRRCGHCREPGHRIETCAKRRMAAPGNVDPSLLSNL</sequence>
<keyword evidence="4" id="KW-1185">Reference proteome</keyword>
<dbReference type="PROSITE" id="PS51253">
    <property type="entry name" value="HTH_CENPB"/>
    <property type="match status" value="1"/>
</dbReference>
<keyword evidence="3" id="KW-0378">Hydrolase</keyword>
<gene>
    <name evidence="3" type="ORF">VFPPC_11923</name>
</gene>
<dbReference type="Gene3D" id="3.30.420.10">
    <property type="entry name" value="Ribonuclease H-like superfamily/Ribonuclease H"/>
    <property type="match status" value="1"/>
</dbReference>
<dbReference type="GO" id="GO:0004519">
    <property type="term" value="F:endonuclease activity"/>
    <property type="evidence" value="ECO:0007669"/>
    <property type="project" value="UniProtKB-KW"/>
</dbReference>
<dbReference type="RefSeq" id="XP_018136398.1">
    <property type="nucleotide sequence ID" value="XM_018289962.1"/>
</dbReference>
<dbReference type="InterPro" id="IPR004875">
    <property type="entry name" value="DDE_SF_endonuclease_dom"/>
</dbReference>
<dbReference type="InterPro" id="IPR006600">
    <property type="entry name" value="HTH_CenpB_DNA-bd_dom"/>
</dbReference>